<accession>A0AAE6Z154</accession>
<keyword evidence="6 11" id="KW-0067">ATP-binding</keyword>
<evidence type="ECO:0000256" key="10">
    <source>
        <dbReference type="ARBA" id="ARBA00023235"/>
    </source>
</evidence>
<dbReference type="GO" id="GO:0016818">
    <property type="term" value="F:hydrolase activity, acting on acid anhydrides, in phosphorus-containing anhydrides"/>
    <property type="evidence" value="ECO:0007669"/>
    <property type="project" value="InterPro"/>
</dbReference>
<comment type="cofactor">
    <cofactor evidence="11">
        <name>[4Fe-4S] cluster</name>
        <dbReference type="ChEBI" id="CHEBI:49883"/>
    </cofactor>
    <text evidence="11">Binds 1 [4Fe-4S] cluster.</text>
</comment>
<sequence>MTLTPALKQQIGEWYKALQQQIPDFVSRAPQRQMIAEVAKALAGDYPRHLVIEAPTGVGKTLSYLIPGIAVGRAELKTLVISTANVALQDQIFNKDLPLLRQFIPELKFTAAFGRGRYVCPRNLAAMATEVSAQGDLMLFMDEHLPSSREEQTTSARLQQALQSYAWDGLRDHCQESIDDGLWQRLSTDKANCLGRNCHYYRECPFFLARREIEDADVVVTNHALVMAAMESDSVLPQAKNMLLVLDEGHHVPDVARDALEMSGEVTVSAVQHQMDQLIQQVGMCLAQFPPKSSPRLMQPDRLGEHCGEIREQLQLFDRLSSLFLPAAQPDADYRFPMGELPDEMRECCNRLFKLTDSLRGLAEYLLNDLAEKTGKHDVVKLHQAMLRISRLNGYWEAQSKLWRLAALEKSSNAPVSKWLQRERRDNQLHLYFHCAGIRVCDQLDRLLWRNLSHVVVTSATLRSLNSFSRLKELSGLDEEEGDTFIALDSPFNHREQGKLVIPQMRHEPLMTQEAEHLAEMARFFRAELQRDVHKGMLMLFASQRAMQQFLTEVPDLRLMLLVQGDQPRYRLVELHRQRVQQGQTSVLIGLQSFAEGLDLKGELLSQVHIHKIAFPPIDSPLILTEGEWLKSLKRHPFVVQSLPSASFSLIQQVGRLIRSHDCFGEIVIYDRRLLTKGYGAQLLAALPVFPIEQRAMPDERPDDKSLAVST</sequence>
<dbReference type="HAMAP" id="MF_02205">
    <property type="entry name" value="DinG_proteobact"/>
    <property type="match status" value="1"/>
</dbReference>
<dbReference type="GO" id="GO:0043139">
    <property type="term" value="F:5'-3' DNA helicase activity"/>
    <property type="evidence" value="ECO:0007669"/>
    <property type="project" value="UniProtKB-UniRule"/>
</dbReference>
<dbReference type="InterPro" id="IPR014013">
    <property type="entry name" value="Helic_SF1/SF2_ATP-bd_DinG/Rad3"/>
</dbReference>
<evidence type="ECO:0000256" key="6">
    <source>
        <dbReference type="ARBA" id="ARBA00022840"/>
    </source>
</evidence>
<protein>
    <recommendedName>
        <fullName evidence="11">ATP-dependent DNA helicase DinG</fullName>
        <ecNumber evidence="11">5.6.2.3</ecNumber>
    </recommendedName>
    <alternativeName>
        <fullName evidence="11">DNA 5'-3' helicase DinG</fullName>
    </alternativeName>
</protein>
<keyword evidence="10 11" id="KW-0413">Isomerase</keyword>
<dbReference type="GO" id="GO:0005524">
    <property type="term" value="F:ATP binding"/>
    <property type="evidence" value="ECO:0007669"/>
    <property type="project" value="UniProtKB-UniRule"/>
</dbReference>
<dbReference type="EMBL" id="CP033622">
    <property type="protein sequence ID" value="QIZ51543.1"/>
    <property type="molecule type" value="Genomic_DNA"/>
</dbReference>
<feature type="binding site" evidence="11">
    <location>
        <position position="204"/>
    </location>
    <ligand>
        <name>[4Fe-4S] cluster</name>
        <dbReference type="ChEBI" id="CHEBI:49883"/>
    </ligand>
</feature>
<evidence type="ECO:0000256" key="9">
    <source>
        <dbReference type="ARBA" id="ARBA00023125"/>
    </source>
</evidence>
<dbReference type="Pfam" id="PF06733">
    <property type="entry name" value="DEAD_2"/>
    <property type="match status" value="1"/>
</dbReference>
<evidence type="ECO:0000256" key="5">
    <source>
        <dbReference type="ARBA" id="ARBA00022806"/>
    </source>
</evidence>
<keyword evidence="1 11" id="KW-0004">4Fe-4S</keyword>
<dbReference type="GO" id="GO:0009432">
    <property type="term" value="P:SOS response"/>
    <property type="evidence" value="ECO:0007669"/>
    <property type="project" value="TreeGrafter"/>
</dbReference>
<evidence type="ECO:0000256" key="8">
    <source>
        <dbReference type="ARBA" id="ARBA00023014"/>
    </source>
</evidence>
<keyword evidence="5 11" id="KW-0347">Helicase</keyword>
<feature type="domain" description="Helicase ATP-binding" evidence="12">
    <location>
        <begin position="17"/>
        <end position="328"/>
    </location>
</feature>
<evidence type="ECO:0000256" key="7">
    <source>
        <dbReference type="ARBA" id="ARBA00023004"/>
    </source>
</evidence>
<feature type="binding site" evidence="11">
    <location>
        <position position="120"/>
    </location>
    <ligand>
        <name>[4Fe-4S] cluster</name>
        <dbReference type="ChEBI" id="CHEBI:49883"/>
    </ligand>
</feature>
<dbReference type="EC" id="5.6.2.3" evidence="11"/>
<comment type="similarity">
    <text evidence="11">Belongs to the helicase family. DinG subfamily. Type 1 sub-subfamily.</text>
</comment>
<evidence type="ECO:0000313" key="15">
    <source>
        <dbReference type="Proteomes" id="UP000500801"/>
    </source>
</evidence>
<dbReference type="GO" id="GO:0003677">
    <property type="term" value="F:DNA binding"/>
    <property type="evidence" value="ECO:0007669"/>
    <property type="project" value="UniProtKB-UniRule"/>
</dbReference>
<organism evidence="13 15">
    <name type="scientific">Dickeya zeae</name>
    <dbReference type="NCBI Taxonomy" id="204042"/>
    <lineage>
        <taxon>Bacteria</taxon>
        <taxon>Pseudomonadati</taxon>
        <taxon>Pseudomonadota</taxon>
        <taxon>Gammaproteobacteria</taxon>
        <taxon>Enterobacterales</taxon>
        <taxon>Pectobacteriaceae</taxon>
        <taxon>Dickeya</taxon>
    </lineage>
</organism>
<feature type="binding site" evidence="11">
    <location>
        <position position="193"/>
    </location>
    <ligand>
        <name>[4Fe-4S] cluster</name>
        <dbReference type="ChEBI" id="CHEBI:49883"/>
    </ligand>
</feature>
<dbReference type="Proteomes" id="UP000824976">
    <property type="component" value="Chromosome"/>
</dbReference>
<evidence type="ECO:0000313" key="14">
    <source>
        <dbReference type="EMBL" id="QYM91402.1"/>
    </source>
</evidence>
<reference evidence="13 15" key="1">
    <citation type="submission" date="2018-11" db="EMBL/GenBank/DDBJ databases">
        <title>Complete genome sequence of Dickeya zeae strain CE1 infecting Canna edulis Ker-Gawl. in China.</title>
        <authorList>
            <person name="Zhang J."/>
            <person name="Lin B."/>
            <person name="Shen H."/>
            <person name="Jiang S."/>
            <person name="Pu X."/>
            <person name="Sun D."/>
        </authorList>
    </citation>
    <scope>NUCLEOTIDE SEQUENCE [LARGE SCALE GENOMIC DNA]</scope>
    <source>
        <strain evidence="13 15">CE1</strain>
    </source>
</reference>
<keyword evidence="7 11" id="KW-0408">Iron</keyword>
<dbReference type="Proteomes" id="UP000500801">
    <property type="component" value="Chromosome"/>
</dbReference>
<dbReference type="GO" id="GO:0051539">
    <property type="term" value="F:4 iron, 4 sulfur cluster binding"/>
    <property type="evidence" value="ECO:0007669"/>
    <property type="project" value="UniProtKB-UniRule"/>
</dbReference>
<keyword evidence="9 11" id="KW-0238">DNA-binding</keyword>
<dbReference type="Gene3D" id="3.40.50.300">
    <property type="entry name" value="P-loop containing nucleotide triphosphate hydrolases"/>
    <property type="match status" value="2"/>
</dbReference>
<dbReference type="AlphaFoldDB" id="A0AAE6Z154"/>
<comment type="catalytic activity">
    <reaction evidence="11">
        <text>ATP + H2O = ADP + phosphate + H(+)</text>
        <dbReference type="Rhea" id="RHEA:13065"/>
        <dbReference type="ChEBI" id="CHEBI:15377"/>
        <dbReference type="ChEBI" id="CHEBI:15378"/>
        <dbReference type="ChEBI" id="CHEBI:30616"/>
        <dbReference type="ChEBI" id="CHEBI:43474"/>
        <dbReference type="ChEBI" id="CHEBI:456216"/>
        <dbReference type="EC" id="5.6.2.3"/>
    </reaction>
</comment>
<comment type="function">
    <text evidence="11">DNA-dependent ATPase and 5'-3' DNA helicase. Unwinds D-loops, R-loops, forked DNA and G-quadruplex DNA.</text>
</comment>
<dbReference type="GO" id="GO:0033677">
    <property type="term" value="F:DNA/RNA helicase activity"/>
    <property type="evidence" value="ECO:0007669"/>
    <property type="project" value="TreeGrafter"/>
</dbReference>
<gene>
    <name evidence="11 13" type="primary">dinG</name>
    <name evidence="13" type="ORF">DWG24_12585</name>
    <name evidence="14" type="ORF">FGI21_05645</name>
</gene>
<keyword evidence="8 11" id="KW-0411">Iron-sulfur</keyword>
<evidence type="ECO:0000313" key="16">
    <source>
        <dbReference type="Proteomes" id="UP000824976"/>
    </source>
</evidence>
<feature type="binding site" evidence="11">
    <location>
        <position position="198"/>
    </location>
    <ligand>
        <name>[4Fe-4S] cluster</name>
        <dbReference type="ChEBI" id="CHEBI:49883"/>
    </ligand>
</feature>
<dbReference type="InterPro" id="IPR006555">
    <property type="entry name" value="ATP-dep_Helicase_C"/>
</dbReference>
<dbReference type="GO" id="GO:0006281">
    <property type="term" value="P:DNA repair"/>
    <property type="evidence" value="ECO:0007669"/>
    <property type="project" value="TreeGrafter"/>
</dbReference>
<evidence type="ECO:0000256" key="2">
    <source>
        <dbReference type="ARBA" id="ARBA00022723"/>
    </source>
</evidence>
<evidence type="ECO:0000256" key="1">
    <source>
        <dbReference type="ARBA" id="ARBA00022485"/>
    </source>
</evidence>
<dbReference type="InterPro" id="IPR045028">
    <property type="entry name" value="DinG/Rad3-like"/>
</dbReference>
<dbReference type="SMART" id="SM00487">
    <property type="entry name" value="DEXDc"/>
    <property type="match status" value="1"/>
</dbReference>
<dbReference type="SUPFAM" id="SSF52540">
    <property type="entry name" value="P-loop containing nucleoside triphosphate hydrolases"/>
    <property type="match status" value="1"/>
</dbReference>
<dbReference type="Pfam" id="PF13307">
    <property type="entry name" value="Helicase_C_2"/>
    <property type="match status" value="1"/>
</dbReference>
<dbReference type="InterPro" id="IPR039000">
    <property type="entry name" value="DinG_proteobact"/>
</dbReference>
<keyword evidence="3 11" id="KW-0547">Nucleotide-binding</keyword>
<dbReference type="NCBIfam" id="NF008729">
    <property type="entry name" value="PRK11747.1"/>
    <property type="match status" value="1"/>
</dbReference>
<dbReference type="PANTHER" id="PTHR11472:SF59">
    <property type="entry name" value="ATP-DEPENDENT DNA HELICASE DING"/>
    <property type="match status" value="1"/>
</dbReference>
<evidence type="ECO:0000256" key="11">
    <source>
        <dbReference type="HAMAP-Rule" id="MF_02205"/>
    </source>
</evidence>
<name>A0AAE6Z154_9GAMM</name>
<dbReference type="SMART" id="SM00491">
    <property type="entry name" value="HELICc2"/>
    <property type="match status" value="1"/>
</dbReference>
<dbReference type="InterPro" id="IPR010614">
    <property type="entry name" value="RAD3-like_helicase_DEAD"/>
</dbReference>
<dbReference type="PROSITE" id="PS51193">
    <property type="entry name" value="HELICASE_ATP_BIND_2"/>
    <property type="match status" value="1"/>
</dbReference>
<keyword evidence="2 11" id="KW-0479">Metal-binding</keyword>
<dbReference type="InterPro" id="IPR027417">
    <property type="entry name" value="P-loop_NTPase"/>
</dbReference>
<evidence type="ECO:0000256" key="4">
    <source>
        <dbReference type="ARBA" id="ARBA00022801"/>
    </source>
</evidence>
<proteinExistence type="inferred from homology"/>
<evidence type="ECO:0000256" key="3">
    <source>
        <dbReference type="ARBA" id="ARBA00022741"/>
    </source>
</evidence>
<evidence type="ECO:0000259" key="12">
    <source>
        <dbReference type="PROSITE" id="PS51193"/>
    </source>
</evidence>
<dbReference type="PANTHER" id="PTHR11472">
    <property type="entry name" value="DNA REPAIR DEAD HELICASE RAD3/XP-D SUBFAMILY MEMBER"/>
    <property type="match status" value="1"/>
</dbReference>
<dbReference type="InterPro" id="IPR014001">
    <property type="entry name" value="Helicase_ATP-bd"/>
</dbReference>
<reference evidence="14 16" key="2">
    <citation type="submission" date="2019-06" db="EMBL/GenBank/DDBJ databases">
        <title>Complete genome of Dickeya zeae PL65.</title>
        <authorList>
            <person name="Boluk G."/>
            <person name="Arif M."/>
        </authorList>
    </citation>
    <scope>NUCLEOTIDE SEQUENCE [LARGE SCALE GENOMIC DNA]</scope>
    <source>
        <strain evidence="14 16">PL65</strain>
    </source>
</reference>
<dbReference type="EMBL" id="CP040817">
    <property type="protein sequence ID" value="QYM91402.1"/>
    <property type="molecule type" value="Genomic_DNA"/>
</dbReference>
<dbReference type="GO" id="GO:0046872">
    <property type="term" value="F:metal ion binding"/>
    <property type="evidence" value="ECO:0007669"/>
    <property type="project" value="UniProtKB-KW"/>
</dbReference>
<evidence type="ECO:0000313" key="13">
    <source>
        <dbReference type="EMBL" id="QIZ51543.1"/>
    </source>
</evidence>
<dbReference type="RefSeq" id="WP_168362773.1">
    <property type="nucleotide sequence ID" value="NZ_CP033622.1"/>
</dbReference>
<keyword evidence="4 11" id="KW-0378">Hydrolase</keyword>
<keyword evidence="16" id="KW-1185">Reference proteome</keyword>